<gene>
    <name evidence="3" type="ORF">FQN60_018054</name>
</gene>
<dbReference type="AlphaFoldDB" id="A0A5J5DH67"/>
<dbReference type="EMBL" id="VOFY01000005">
    <property type="protein sequence ID" value="KAA8592599.1"/>
    <property type="molecule type" value="Genomic_DNA"/>
</dbReference>
<dbReference type="InterPro" id="IPR026307">
    <property type="entry name" value="TMEM132"/>
</dbReference>
<evidence type="ECO:0000259" key="1">
    <source>
        <dbReference type="Pfam" id="PF15705"/>
    </source>
</evidence>
<protein>
    <submittedName>
        <fullName evidence="3">Uncharacterized protein</fullName>
    </submittedName>
</protein>
<accession>A0A5J5DH67</accession>
<evidence type="ECO:0000313" key="4">
    <source>
        <dbReference type="Proteomes" id="UP000327493"/>
    </source>
</evidence>
<dbReference type="PANTHER" id="PTHR13388">
    <property type="entry name" value="DETONATOR, ISOFORM E"/>
    <property type="match status" value="1"/>
</dbReference>
<dbReference type="Proteomes" id="UP000327493">
    <property type="component" value="Chromosome 5"/>
</dbReference>
<dbReference type="InterPro" id="IPR055422">
    <property type="entry name" value="Ig_TMEM132_2nd"/>
</dbReference>
<dbReference type="Pfam" id="PF23481">
    <property type="entry name" value="Ig_TMEM132_2nd"/>
    <property type="match status" value="1"/>
</dbReference>
<feature type="domain" description="Transmembrane protein TMEM132 second Ig-like" evidence="2">
    <location>
        <begin position="196"/>
        <end position="309"/>
    </location>
</feature>
<evidence type="ECO:0000259" key="2">
    <source>
        <dbReference type="Pfam" id="PF23481"/>
    </source>
</evidence>
<sequence length="445" mass="47821">MIGIPLHDVLNTRECTSQHTLAITTLYTAVGRMPNCFTAPLVVTSSWGFFQWVYAFHFLSHTSQGETGNGVNGQMSDSPAGAAGVGPGGGLDFSQPRFSSSLPTYLPVQCQLSGADSAFFLREANQEVMRNGSLSSWTEPFFLHQLEPAIAAPQSLPSVNCSYGNLSIEQPIPVELLQGPPPHLLLPTNQVTLNWRVKGQVVVPRVGSTRPWIQVLFYLVGRRWDEPEPPPLALLPCVRAMAIRDTSEAAPSAGCRLMGPSGICVVRLEIPPAWFTPPQVRKRLPEITLPSVDVYYSIIPVEGAGQECPSIVNEPWRGQNANVGPLGGLGMGQWSPPVDGGLQDMLKAGSVAMTVGPVSAKGEKLRLDENVEVLVPPSPVRLGKTVAFGVYMKTGLLQSRDICLCLSAPFCCCTQVLSVHFAPTKFFCPLGSCANKVLSCGAPFI</sequence>
<feature type="domain" description="Transmembrane protein TMEM132 N-terminal" evidence="1">
    <location>
        <begin position="108"/>
        <end position="177"/>
    </location>
</feature>
<dbReference type="Pfam" id="PF15705">
    <property type="entry name" value="TMEM132_N"/>
    <property type="match status" value="1"/>
</dbReference>
<evidence type="ECO:0000313" key="3">
    <source>
        <dbReference type="EMBL" id="KAA8592599.1"/>
    </source>
</evidence>
<name>A0A5J5DH67_9PERO</name>
<proteinExistence type="predicted"/>
<reference evidence="3 4" key="1">
    <citation type="submission" date="2019-08" db="EMBL/GenBank/DDBJ databases">
        <title>A chromosome-level genome assembly, high-density linkage maps, and genome scans reveal the genomic architecture of hybrid incompatibilities underlying speciation via character displacement in darters (Percidae: Etheostominae).</title>
        <authorList>
            <person name="Moran R.L."/>
            <person name="Catchen J.M."/>
            <person name="Fuller R.C."/>
        </authorList>
    </citation>
    <scope>NUCLEOTIDE SEQUENCE [LARGE SCALE GENOMIC DNA]</scope>
    <source>
        <strain evidence="3">EspeVRDwgs_2016</strain>
        <tissue evidence="3">Muscle</tissue>
    </source>
</reference>
<dbReference type="InterPro" id="IPR031435">
    <property type="entry name" value="TMEM132_N"/>
</dbReference>
<keyword evidence="4" id="KW-1185">Reference proteome</keyword>
<comment type="caution">
    <text evidence="3">The sequence shown here is derived from an EMBL/GenBank/DDBJ whole genome shotgun (WGS) entry which is preliminary data.</text>
</comment>
<organism evidence="3 4">
    <name type="scientific">Etheostoma spectabile</name>
    <name type="common">orangethroat darter</name>
    <dbReference type="NCBI Taxonomy" id="54343"/>
    <lineage>
        <taxon>Eukaryota</taxon>
        <taxon>Metazoa</taxon>
        <taxon>Chordata</taxon>
        <taxon>Craniata</taxon>
        <taxon>Vertebrata</taxon>
        <taxon>Euteleostomi</taxon>
        <taxon>Actinopterygii</taxon>
        <taxon>Neopterygii</taxon>
        <taxon>Teleostei</taxon>
        <taxon>Neoteleostei</taxon>
        <taxon>Acanthomorphata</taxon>
        <taxon>Eupercaria</taxon>
        <taxon>Perciformes</taxon>
        <taxon>Percoidei</taxon>
        <taxon>Percidae</taxon>
        <taxon>Etheostomatinae</taxon>
        <taxon>Etheostoma</taxon>
    </lineage>
</organism>
<dbReference type="PANTHER" id="PTHR13388:SF28">
    <property type="entry name" value="TRANSMEMBRANE PROTEIN 132C"/>
    <property type="match status" value="1"/>
</dbReference>